<sequence>MQSMIENESSFTHTQVNSCQVLFIMCLTVVAFLSQTLSSHFLFAEQSSQPNIVLIMADDLGYQELGCYGQKWIKTPHIDKLAAEGMKFTNFYAGNAVCAPSRCCLLTGKHPGHAWVRNNGDPKLPEELRAKYGWEFPGQNPIPAAEVTIAEMLKQKEYATAAIGKWGLGHFGTSGDPNKQGFDLFYGFNCQRHAHNHYPKFLWRNDVKEIQPGNDRTLNGETYSQDQFTKVALEFIRENQKRPFFLYLPFAIPHLSIQVTEESLAEYKDVIPEEDYVHKGYLKHPYPRAGYAAMITHMDRDIGKIMTLLEELELDENTVVMFTSDNGPTYDRLGGSDSDFFGSANGFSGLKGSLYEGGIRVPLVARWPGKIPAGTTTDLISASWDFLPTIADLTGTKPPKTIDGISMTPTLLGDADHQIEHEFLYWEFAAYSGQQAVRMGPWKGIRQNLLKKNAELKTELYNLESDPSESRDVAAEHPEVVKRIEQLFYEQHTNSEVFRFPAIDTK</sequence>
<dbReference type="GO" id="GO:0046872">
    <property type="term" value="F:metal ion binding"/>
    <property type="evidence" value="ECO:0007669"/>
    <property type="project" value="UniProtKB-KW"/>
</dbReference>
<dbReference type="InterPro" id="IPR017850">
    <property type="entry name" value="Alkaline_phosphatase_core_sf"/>
</dbReference>
<dbReference type="EC" id="3.1.6.1" evidence="7"/>
<dbReference type="PANTHER" id="PTHR42693:SF53">
    <property type="entry name" value="ENDO-4-O-SULFATASE"/>
    <property type="match status" value="1"/>
</dbReference>
<feature type="domain" description="Sulfatase N-terminal" evidence="6">
    <location>
        <begin position="50"/>
        <end position="395"/>
    </location>
</feature>
<dbReference type="GO" id="GO:0004065">
    <property type="term" value="F:arylsulfatase activity"/>
    <property type="evidence" value="ECO:0007669"/>
    <property type="project" value="UniProtKB-EC"/>
</dbReference>
<reference evidence="7 8" key="1">
    <citation type="submission" date="2019-02" db="EMBL/GenBank/DDBJ databases">
        <title>Deep-cultivation of Planctomycetes and their phenomic and genomic characterization uncovers novel biology.</title>
        <authorList>
            <person name="Wiegand S."/>
            <person name="Jogler M."/>
            <person name="Boedeker C."/>
            <person name="Pinto D."/>
            <person name="Vollmers J."/>
            <person name="Rivas-Marin E."/>
            <person name="Kohn T."/>
            <person name="Peeters S.H."/>
            <person name="Heuer A."/>
            <person name="Rast P."/>
            <person name="Oberbeckmann S."/>
            <person name="Bunk B."/>
            <person name="Jeske O."/>
            <person name="Meyerdierks A."/>
            <person name="Storesund J.E."/>
            <person name="Kallscheuer N."/>
            <person name="Luecker S."/>
            <person name="Lage O.M."/>
            <person name="Pohl T."/>
            <person name="Merkel B.J."/>
            <person name="Hornburger P."/>
            <person name="Mueller R.-W."/>
            <person name="Bruemmer F."/>
            <person name="Labrenz M."/>
            <person name="Spormann A.M."/>
            <person name="Op Den Camp H."/>
            <person name="Overmann J."/>
            <person name="Amann R."/>
            <person name="Jetten M.S.M."/>
            <person name="Mascher T."/>
            <person name="Medema M.H."/>
            <person name="Devos D.P."/>
            <person name="Kaster A.-K."/>
            <person name="Ovreas L."/>
            <person name="Rohde M."/>
            <person name="Galperin M.Y."/>
            <person name="Jogler C."/>
        </authorList>
    </citation>
    <scope>NUCLEOTIDE SEQUENCE [LARGE SCALE GENOMIC DNA]</scope>
    <source>
        <strain evidence="7 8">Pan54</strain>
    </source>
</reference>
<keyword evidence="8" id="KW-1185">Reference proteome</keyword>
<evidence type="ECO:0000256" key="1">
    <source>
        <dbReference type="ARBA" id="ARBA00008779"/>
    </source>
</evidence>
<keyword evidence="5" id="KW-1133">Transmembrane helix</keyword>
<evidence type="ECO:0000256" key="2">
    <source>
        <dbReference type="ARBA" id="ARBA00022723"/>
    </source>
</evidence>
<evidence type="ECO:0000256" key="3">
    <source>
        <dbReference type="ARBA" id="ARBA00022801"/>
    </source>
</evidence>
<protein>
    <submittedName>
        <fullName evidence="7">Arylsulfatase</fullName>
        <ecNumber evidence="7">3.1.6.1</ecNumber>
    </submittedName>
</protein>
<keyword evidence="2" id="KW-0479">Metal-binding</keyword>
<name>A0A5C5XBU8_9PLAN</name>
<keyword evidence="3 7" id="KW-0378">Hydrolase</keyword>
<evidence type="ECO:0000256" key="4">
    <source>
        <dbReference type="ARBA" id="ARBA00022837"/>
    </source>
</evidence>
<accession>A0A5C5XBU8</accession>
<feature type="transmembrane region" description="Helical" evidence="5">
    <location>
        <begin position="21"/>
        <end position="43"/>
    </location>
</feature>
<dbReference type="InterPro" id="IPR000917">
    <property type="entry name" value="Sulfatase_N"/>
</dbReference>
<dbReference type="EMBL" id="SJPG01000001">
    <property type="protein sequence ID" value="TWT60234.1"/>
    <property type="molecule type" value="Genomic_DNA"/>
</dbReference>
<comment type="caution">
    <text evidence="7">The sequence shown here is derived from an EMBL/GenBank/DDBJ whole genome shotgun (WGS) entry which is preliminary data.</text>
</comment>
<dbReference type="Proteomes" id="UP000316095">
    <property type="component" value="Unassembled WGS sequence"/>
</dbReference>
<keyword evidence="4" id="KW-0106">Calcium</keyword>
<dbReference type="SUPFAM" id="SSF53649">
    <property type="entry name" value="Alkaline phosphatase-like"/>
    <property type="match status" value="1"/>
</dbReference>
<proteinExistence type="inferred from homology"/>
<dbReference type="InterPro" id="IPR024607">
    <property type="entry name" value="Sulfatase_CS"/>
</dbReference>
<comment type="similarity">
    <text evidence="1">Belongs to the sulfatase family.</text>
</comment>
<dbReference type="Pfam" id="PF00884">
    <property type="entry name" value="Sulfatase"/>
    <property type="match status" value="1"/>
</dbReference>
<evidence type="ECO:0000313" key="8">
    <source>
        <dbReference type="Proteomes" id="UP000316095"/>
    </source>
</evidence>
<dbReference type="CDD" id="cd16145">
    <property type="entry name" value="ARS_like"/>
    <property type="match status" value="1"/>
</dbReference>
<dbReference type="InterPro" id="IPR050738">
    <property type="entry name" value="Sulfatase"/>
</dbReference>
<evidence type="ECO:0000313" key="7">
    <source>
        <dbReference type="EMBL" id="TWT60234.1"/>
    </source>
</evidence>
<dbReference type="Gene3D" id="3.40.720.10">
    <property type="entry name" value="Alkaline Phosphatase, subunit A"/>
    <property type="match status" value="1"/>
</dbReference>
<evidence type="ECO:0000256" key="5">
    <source>
        <dbReference type="SAM" id="Phobius"/>
    </source>
</evidence>
<dbReference type="Gene3D" id="3.30.1120.10">
    <property type="match status" value="1"/>
</dbReference>
<dbReference type="AlphaFoldDB" id="A0A5C5XBU8"/>
<organism evidence="7 8">
    <name type="scientific">Rubinisphaera italica</name>
    <dbReference type="NCBI Taxonomy" id="2527969"/>
    <lineage>
        <taxon>Bacteria</taxon>
        <taxon>Pseudomonadati</taxon>
        <taxon>Planctomycetota</taxon>
        <taxon>Planctomycetia</taxon>
        <taxon>Planctomycetales</taxon>
        <taxon>Planctomycetaceae</taxon>
        <taxon>Rubinisphaera</taxon>
    </lineage>
</organism>
<evidence type="ECO:0000259" key="6">
    <source>
        <dbReference type="Pfam" id="PF00884"/>
    </source>
</evidence>
<keyword evidence="5" id="KW-0812">Transmembrane</keyword>
<dbReference type="PANTHER" id="PTHR42693">
    <property type="entry name" value="ARYLSULFATASE FAMILY MEMBER"/>
    <property type="match status" value="1"/>
</dbReference>
<gene>
    <name evidence="7" type="primary">atsA_9</name>
    <name evidence="7" type="ORF">Pan54_09480</name>
</gene>
<keyword evidence="5" id="KW-0472">Membrane</keyword>
<dbReference type="PROSITE" id="PS00523">
    <property type="entry name" value="SULFATASE_1"/>
    <property type="match status" value="1"/>
</dbReference>